<dbReference type="InterPro" id="IPR037522">
    <property type="entry name" value="HD_GYP_dom"/>
</dbReference>
<feature type="transmembrane region" description="Helical" evidence="1">
    <location>
        <begin position="6"/>
        <end position="23"/>
    </location>
</feature>
<gene>
    <name evidence="3" type="ORF">CCR94_13290</name>
</gene>
<dbReference type="Proteomes" id="UP000239089">
    <property type="component" value="Unassembled WGS sequence"/>
</dbReference>
<dbReference type="PROSITE" id="PS51832">
    <property type="entry name" value="HD_GYP"/>
    <property type="match status" value="1"/>
</dbReference>
<evidence type="ECO:0000313" key="4">
    <source>
        <dbReference type="Proteomes" id="UP000239089"/>
    </source>
</evidence>
<keyword evidence="1" id="KW-0472">Membrane</keyword>
<keyword evidence="1" id="KW-1133">Transmembrane helix</keyword>
<feature type="domain" description="HD-GYP" evidence="2">
    <location>
        <begin position="146"/>
        <end position="357"/>
    </location>
</feature>
<evidence type="ECO:0000313" key="3">
    <source>
        <dbReference type="EMBL" id="PPQ30321.1"/>
    </source>
</evidence>
<dbReference type="GO" id="GO:0008081">
    <property type="term" value="F:phosphoric diester hydrolase activity"/>
    <property type="evidence" value="ECO:0007669"/>
    <property type="project" value="UniProtKB-ARBA"/>
</dbReference>
<dbReference type="EMBL" id="NHSJ01000082">
    <property type="protein sequence ID" value="PPQ30321.1"/>
    <property type="molecule type" value="Genomic_DNA"/>
</dbReference>
<dbReference type="Gene3D" id="1.10.3210.10">
    <property type="entry name" value="Hypothetical protein af1432"/>
    <property type="match status" value="1"/>
</dbReference>
<accession>A0A2S6N6S9</accession>
<dbReference type="SMART" id="SM00471">
    <property type="entry name" value="HDc"/>
    <property type="match status" value="1"/>
</dbReference>
<reference evidence="3 4" key="1">
    <citation type="journal article" date="2018" name="Arch. Microbiol.">
        <title>New insights into the metabolic potential of the phototrophic purple bacterium Rhodopila globiformis DSM 161(T) from its draft genome sequence and evidence for a vanadium-dependent nitrogenase.</title>
        <authorList>
            <person name="Imhoff J.F."/>
            <person name="Rahn T."/>
            <person name="Kunzel S."/>
            <person name="Neulinger S.C."/>
        </authorList>
    </citation>
    <scope>NUCLEOTIDE SEQUENCE [LARGE SCALE GENOMIC DNA]</scope>
    <source>
        <strain evidence="3 4">DSM 16996</strain>
    </source>
</reference>
<evidence type="ECO:0000256" key="1">
    <source>
        <dbReference type="SAM" id="Phobius"/>
    </source>
</evidence>
<feature type="transmembrane region" description="Helical" evidence="1">
    <location>
        <begin position="84"/>
        <end position="106"/>
    </location>
</feature>
<feature type="transmembrane region" description="Helical" evidence="1">
    <location>
        <begin position="35"/>
        <end position="53"/>
    </location>
</feature>
<dbReference type="OrthoDB" id="9802066at2"/>
<protein>
    <recommendedName>
        <fullName evidence="2">HD-GYP domain-containing protein</fullName>
    </recommendedName>
</protein>
<organism evidence="3 4">
    <name type="scientific">Rhodoblastus sphagnicola</name>
    <dbReference type="NCBI Taxonomy" id="333368"/>
    <lineage>
        <taxon>Bacteria</taxon>
        <taxon>Pseudomonadati</taxon>
        <taxon>Pseudomonadota</taxon>
        <taxon>Alphaproteobacteria</taxon>
        <taxon>Hyphomicrobiales</taxon>
        <taxon>Rhodoblastaceae</taxon>
        <taxon>Rhodoblastus</taxon>
    </lineage>
</organism>
<keyword evidence="4" id="KW-1185">Reference proteome</keyword>
<dbReference type="PANTHER" id="PTHR45228">
    <property type="entry name" value="CYCLIC DI-GMP PHOSPHODIESTERASE TM_0186-RELATED"/>
    <property type="match status" value="1"/>
</dbReference>
<dbReference type="InterPro" id="IPR003607">
    <property type="entry name" value="HD/PDEase_dom"/>
</dbReference>
<keyword evidence="1" id="KW-0812">Transmembrane</keyword>
<name>A0A2S6N6S9_9HYPH</name>
<dbReference type="CDD" id="cd00077">
    <property type="entry name" value="HDc"/>
    <property type="match status" value="1"/>
</dbReference>
<dbReference type="PANTHER" id="PTHR45228:SF5">
    <property type="entry name" value="CYCLIC DI-GMP PHOSPHODIESTERASE VC_1348-RELATED"/>
    <property type="match status" value="1"/>
</dbReference>
<dbReference type="SUPFAM" id="SSF109604">
    <property type="entry name" value="HD-domain/PDEase-like"/>
    <property type="match status" value="1"/>
</dbReference>
<dbReference type="InterPro" id="IPR052020">
    <property type="entry name" value="Cyclic_di-GMP/3'3'-cGAMP_PDE"/>
</dbReference>
<dbReference type="Pfam" id="PF13487">
    <property type="entry name" value="HD_5"/>
    <property type="match status" value="1"/>
</dbReference>
<proteinExistence type="predicted"/>
<dbReference type="AlphaFoldDB" id="A0A2S6N6S9"/>
<comment type="caution">
    <text evidence="3">The sequence shown here is derived from an EMBL/GenBank/DDBJ whole genome shotgun (WGS) entry which is preliminary data.</text>
</comment>
<sequence length="357" mass="40223">MRWQLVMAIFIALVGASLFAILLEIDRQGGMGLKSWVGILNFVFMQIYCFLILGIQFNFALAAGGFILFAFEATMFADSTETTLSFVYFSYHVITLFMLAAGIGWWREYVLRKDFVVQDTLRAAQFALSNQNSILEYEVRKRTNDLTTSQDAAILTLAALVETRDNETGNHVRRTQHYVRELARKLKSHPGFAHALSEKQIEMLFKSAPLHDIGKVGIPDHILRKPGRLEPEEFEIMKTHTTIGHQAIETAQNQLGMKVEFLACVQEIALNHHERWDGGGYPRGLSGADIPVSARLMALADVYDALISERVYKKAFGHDQAVAIIVDGRGRHFDPDVVDAFLAIDDKIKAVADRYRD</sequence>
<evidence type="ECO:0000259" key="2">
    <source>
        <dbReference type="PROSITE" id="PS51832"/>
    </source>
</evidence>